<dbReference type="Proteomes" id="UP000837675">
    <property type="component" value="Unassembled WGS sequence"/>
</dbReference>
<protein>
    <submittedName>
        <fullName evidence="1">FG-GAP repeat-containing protein</fullName>
    </submittedName>
</protein>
<dbReference type="EMBL" id="CAJVAF010000215">
    <property type="protein sequence ID" value="CAG7591828.1"/>
    <property type="molecule type" value="Genomic_DNA"/>
</dbReference>
<keyword evidence="2" id="KW-1185">Reference proteome</keyword>
<evidence type="ECO:0000313" key="1">
    <source>
        <dbReference type="EMBL" id="CAG7591828.1"/>
    </source>
</evidence>
<organism evidence="1 2">
    <name type="scientific">Hyalomma marginatum</name>
    <dbReference type="NCBI Taxonomy" id="34627"/>
    <lineage>
        <taxon>Eukaryota</taxon>
        <taxon>Metazoa</taxon>
        <taxon>Ecdysozoa</taxon>
        <taxon>Arthropoda</taxon>
        <taxon>Chelicerata</taxon>
        <taxon>Arachnida</taxon>
        <taxon>Acari</taxon>
        <taxon>Parasitiformes</taxon>
        <taxon>Ixodida</taxon>
        <taxon>Ixodoidea</taxon>
        <taxon>Ixodidae</taxon>
        <taxon>Hyalomminae</taxon>
        <taxon>Hyalomma</taxon>
    </lineage>
</organism>
<comment type="caution">
    <text evidence="1">The sequence shown here is derived from an EMBL/GenBank/DDBJ whole genome shotgun (WGS) entry which is preliminary data.</text>
</comment>
<accession>A0A8S4C3T5</accession>
<sequence>MIDNIFELSSILNSTAFGFIMNGTDYARNIGCSVSSAGDY</sequence>
<gene>
    <name evidence="1" type="ORF">MHYMCMPASI_00487</name>
</gene>
<evidence type="ECO:0000313" key="2">
    <source>
        <dbReference type="Proteomes" id="UP000837675"/>
    </source>
</evidence>
<proteinExistence type="predicted"/>
<name>A0A8S4C3T5_9ACAR</name>
<reference evidence="1" key="1">
    <citation type="submission" date="2021-06" db="EMBL/GenBank/DDBJ databases">
        <authorList>
            <person name="Nardi T."/>
            <person name="Nardi T."/>
        </authorList>
    </citation>
    <scope>NUCLEOTIDE SEQUENCE</scope>
</reference>
<dbReference type="AlphaFoldDB" id="A0A8S4C3T5"/>